<gene>
    <name evidence="3" type="ORF">JQN83_20680</name>
</gene>
<proteinExistence type="predicted"/>
<evidence type="ECO:0000256" key="2">
    <source>
        <dbReference type="SAM" id="SignalP"/>
    </source>
</evidence>
<keyword evidence="2" id="KW-0732">Signal</keyword>
<dbReference type="RefSeq" id="WP_208568783.1">
    <property type="nucleotide sequence ID" value="NZ_JAGFWR010000012.1"/>
</dbReference>
<comment type="caution">
    <text evidence="3">The sequence shown here is derived from an EMBL/GenBank/DDBJ whole genome shotgun (WGS) entry which is preliminary data.</text>
</comment>
<reference evidence="3 4" key="1">
    <citation type="submission" date="2021-03" db="EMBL/GenBank/DDBJ databases">
        <authorList>
            <person name="Lee D.-H."/>
        </authorList>
    </citation>
    <scope>NUCLEOTIDE SEQUENCE [LARGE SCALE GENOMIC DNA]</scope>
    <source>
        <strain evidence="3 4">MMS20-R2-23</strain>
    </source>
</reference>
<dbReference type="PROSITE" id="PS51257">
    <property type="entry name" value="PROKAR_LIPOPROTEIN"/>
    <property type="match status" value="1"/>
</dbReference>
<feature type="chain" id="PRO_5045756648" description="Lipoprotein" evidence="2">
    <location>
        <begin position="20"/>
        <end position="167"/>
    </location>
</feature>
<accession>A0ABS3VC55</accession>
<organism evidence="3 4">
    <name type="scientific">Micromonospora antibiotica</name>
    <dbReference type="NCBI Taxonomy" id="2807623"/>
    <lineage>
        <taxon>Bacteria</taxon>
        <taxon>Bacillati</taxon>
        <taxon>Actinomycetota</taxon>
        <taxon>Actinomycetes</taxon>
        <taxon>Micromonosporales</taxon>
        <taxon>Micromonosporaceae</taxon>
        <taxon>Micromonospora</taxon>
    </lineage>
</organism>
<feature type="signal peptide" evidence="2">
    <location>
        <begin position="1"/>
        <end position="19"/>
    </location>
</feature>
<feature type="compositionally biased region" description="Low complexity" evidence="1">
    <location>
        <begin position="29"/>
        <end position="52"/>
    </location>
</feature>
<keyword evidence="4" id="KW-1185">Reference proteome</keyword>
<dbReference type="Proteomes" id="UP000671399">
    <property type="component" value="Unassembled WGS sequence"/>
</dbReference>
<name>A0ABS3VC55_9ACTN</name>
<evidence type="ECO:0000313" key="3">
    <source>
        <dbReference type="EMBL" id="MBO4163213.1"/>
    </source>
</evidence>
<dbReference type="EMBL" id="JAGFWR010000012">
    <property type="protein sequence ID" value="MBO4163213.1"/>
    <property type="molecule type" value="Genomic_DNA"/>
</dbReference>
<protein>
    <recommendedName>
        <fullName evidence="5">Lipoprotein</fullName>
    </recommendedName>
</protein>
<feature type="region of interest" description="Disordered" evidence="1">
    <location>
        <begin position="23"/>
        <end position="74"/>
    </location>
</feature>
<evidence type="ECO:0008006" key="5">
    <source>
        <dbReference type="Google" id="ProtNLM"/>
    </source>
</evidence>
<evidence type="ECO:0000256" key="1">
    <source>
        <dbReference type="SAM" id="MobiDB-lite"/>
    </source>
</evidence>
<sequence>MALKNLRVLAPVAVLVALAACDPSPPDPVTGSGTTPPAVGTTPSAAGTTGATDVTPSPDRASPTRGAVSAAPTATRAACPVSAATLQKVAGLDVKTHRIDPDHINCARQWATAGVIAVDPGQQGDGLLVFAHSAGRWQKIGEGSGLECSPYGIPEEIGDQLGCRDHS</sequence>
<evidence type="ECO:0000313" key="4">
    <source>
        <dbReference type="Proteomes" id="UP000671399"/>
    </source>
</evidence>